<feature type="region of interest" description="Disordered" evidence="1">
    <location>
        <begin position="1"/>
        <end position="20"/>
    </location>
</feature>
<protein>
    <submittedName>
        <fullName evidence="2">Uncharacterized protein</fullName>
    </submittedName>
</protein>
<name>A0A4T0FF03_9BASI</name>
<dbReference type="OrthoDB" id="10496107at2759"/>
<feature type="region of interest" description="Disordered" evidence="1">
    <location>
        <begin position="27"/>
        <end position="154"/>
    </location>
</feature>
<proteinExistence type="predicted"/>
<evidence type="ECO:0000313" key="2">
    <source>
        <dbReference type="EMBL" id="TIA86558.1"/>
    </source>
</evidence>
<accession>A0A4T0FF03</accession>
<dbReference type="Proteomes" id="UP000310189">
    <property type="component" value="Unassembled WGS sequence"/>
</dbReference>
<dbReference type="EMBL" id="SPNW01000079">
    <property type="protein sequence ID" value="TIA86558.1"/>
    <property type="molecule type" value="Genomic_DNA"/>
</dbReference>
<dbReference type="AlphaFoldDB" id="A0A4T0FF03"/>
<organism evidence="2 3">
    <name type="scientific">Wallemia hederae</name>
    <dbReference type="NCBI Taxonomy" id="1540922"/>
    <lineage>
        <taxon>Eukaryota</taxon>
        <taxon>Fungi</taxon>
        <taxon>Dikarya</taxon>
        <taxon>Basidiomycota</taxon>
        <taxon>Wallemiomycotina</taxon>
        <taxon>Wallemiomycetes</taxon>
        <taxon>Wallemiales</taxon>
        <taxon>Wallemiaceae</taxon>
        <taxon>Wallemia</taxon>
    </lineage>
</organism>
<comment type="caution">
    <text evidence="2">The sequence shown here is derived from an EMBL/GenBank/DDBJ whole genome shotgun (WGS) entry which is preliminary data.</text>
</comment>
<evidence type="ECO:0000313" key="3">
    <source>
        <dbReference type="Proteomes" id="UP000310189"/>
    </source>
</evidence>
<keyword evidence="3" id="KW-1185">Reference proteome</keyword>
<sequence>MINPSSLISNHTRHSSKLDDLLDDDPFGSFIEFPTPPPRDDGPLRRQLSRGIRQSLQIAPVTYSGGSSSSDSDCDIDNSRLRAPSPTDSEFSMSTGSSSTYSLNDHREYRPMTPPRMSSLEFNTATSKPQKQLLSPLKLDSETRRPMSPTKQKLSHVSRSLLSFIGML</sequence>
<feature type="compositionally biased region" description="Low complexity" evidence="1">
    <location>
        <begin position="87"/>
        <end position="102"/>
    </location>
</feature>
<evidence type="ECO:0000256" key="1">
    <source>
        <dbReference type="SAM" id="MobiDB-lite"/>
    </source>
</evidence>
<feature type="compositionally biased region" description="Polar residues" evidence="1">
    <location>
        <begin position="1"/>
        <end position="10"/>
    </location>
</feature>
<gene>
    <name evidence="2" type="ORF">E3P99_03656</name>
</gene>
<feature type="compositionally biased region" description="Low complexity" evidence="1">
    <location>
        <begin position="127"/>
        <end position="138"/>
    </location>
</feature>
<reference evidence="2 3" key="1">
    <citation type="submission" date="2019-03" db="EMBL/GenBank/DDBJ databases">
        <title>Sequencing 23 genomes of Wallemia ichthyophaga.</title>
        <authorList>
            <person name="Gostincar C."/>
        </authorList>
    </citation>
    <scope>NUCLEOTIDE SEQUENCE [LARGE SCALE GENOMIC DNA]</scope>
    <source>
        <strain evidence="2 3">EXF-5753</strain>
    </source>
</reference>